<protein>
    <submittedName>
        <fullName evidence="8">Glycosyltransferase</fullName>
    </submittedName>
</protein>
<organism evidence="8">
    <name type="scientific">hydrothermal vent metagenome</name>
    <dbReference type="NCBI Taxonomy" id="652676"/>
    <lineage>
        <taxon>unclassified sequences</taxon>
        <taxon>metagenomes</taxon>
        <taxon>ecological metagenomes</taxon>
    </lineage>
</organism>
<gene>
    <name evidence="8" type="ORF">MNB_SV-13-1459</name>
</gene>
<sequence length="1068" mass="125395">MNWQKEYVSVLEHMHRLKDASRVMKKITDKSKNANDWFLYGYFLEKINNKSLAMKAYKKAIELDKDKNAKQYGIGIFFEKKGLWSEAKEKYAQSIKKKPLNAKLRGRYALSYEKLYEWEKAEEEYLRAIGLDMNEIPWYYKLGFVRERQGAYEKAAEAYEYAAKNRKTHTPYWYYRLGCVLVKLKKYEESTNAFLMMKNLNKSELISNNLQEDIKKFSLKAIESNSDFVKNELIRENKFDSDLYFELGDILTYKKLYKEASELFLKQRIMQDAHGVIEAPFNKDKVLRNLVTYTEFYENLPIEDNIILYESYHGSAMSCSPYAIFKFLLDDKRFSDYLHIWVVNDENSIKLDYKKYSNVIFIKKNSDLYMRYLATAKYLINNTTFPDWYIRKKNQVYLNTWHGTPIKTLGRDVENDFMAHRNQTKNFLQTSHLIAPNPHTAKVLEESYDIKDIYTGALAITGYPRQDLMLNISDEEKNAIYETLKIDKSKKIVLYAPTWRGTVSGATFDTQQLENDIQYLSTLKDVEILFRGHYMVEKFLEKLNIDITVVPSTIDTNSLLSIVDILITDYSSICFDFMAMDKPIIYYIYDKEEYLKERGLYFEVETIGDYICYDINEVKESIENILKNTPILQLQKKAKSDFCAYDDGLATKRVVDLIFFNKTEEIEISKQEEKESILIYGGPLMANGITTSFINLCNLIDKSKYSITITFDPNAVLLEDVRVEQFNKFHKDIKVVPRFGRMLMTLEERELISRFNSGRGLYGSEMWDIFEYAHKREFKRVFGYGKFDHIVNFEGYTVFWSLLMGMKLEGVKSNAIYQHNDLYAEYKMKYPYLKQTFETYRFYDKIVSVSEKTKEHNRENLSKNFKVDSNKFIHCDNVQDIENILEKSKEEIAEESHKNIFKNGKVFINIGRLSPEKGHIKLINAFTKVHQKYPKVCLVNLGSGVLEKEIQLLIKKLKLENNVFYLGQVSNPYSYLNASDCFILPSDHEGQPMTLLEALILKKPIIATDIVGNRSVLENRPGLLVENSEEGVYKGMIDFIEGNYKEEKLFDEQEYNHNALNMFYGKVL</sequence>
<evidence type="ECO:0000256" key="2">
    <source>
        <dbReference type="ARBA" id="ARBA00010488"/>
    </source>
</evidence>
<reference evidence="8" key="1">
    <citation type="submission" date="2016-10" db="EMBL/GenBank/DDBJ databases">
        <authorList>
            <person name="de Groot N.N."/>
        </authorList>
    </citation>
    <scope>NUCLEOTIDE SEQUENCE</scope>
</reference>
<dbReference type="GO" id="GO:0005886">
    <property type="term" value="C:plasma membrane"/>
    <property type="evidence" value="ECO:0007669"/>
    <property type="project" value="UniProtKB-SubCell"/>
</dbReference>
<dbReference type="GO" id="GO:0016757">
    <property type="term" value="F:glycosyltransferase activity"/>
    <property type="evidence" value="ECO:0007669"/>
    <property type="project" value="InterPro"/>
</dbReference>
<evidence type="ECO:0000259" key="7">
    <source>
        <dbReference type="Pfam" id="PF00534"/>
    </source>
</evidence>
<dbReference type="PANTHER" id="PTHR37316">
    <property type="entry name" value="TEICHOIC ACID GLYCEROL-PHOSPHATE PRIMASE"/>
    <property type="match status" value="1"/>
</dbReference>
<dbReference type="InterPro" id="IPR007554">
    <property type="entry name" value="Glycerophosphate_synth"/>
</dbReference>
<evidence type="ECO:0000256" key="6">
    <source>
        <dbReference type="ARBA" id="ARBA00023136"/>
    </source>
</evidence>
<evidence type="ECO:0000256" key="5">
    <source>
        <dbReference type="ARBA" id="ARBA00022944"/>
    </source>
</evidence>
<keyword evidence="5" id="KW-0777">Teichoic acid biosynthesis</keyword>
<dbReference type="CDD" id="cd03811">
    <property type="entry name" value="GT4_GT28_WabH-like"/>
    <property type="match status" value="1"/>
</dbReference>
<dbReference type="SUPFAM" id="SSF48452">
    <property type="entry name" value="TPR-like"/>
    <property type="match status" value="1"/>
</dbReference>
<dbReference type="Pfam" id="PF00534">
    <property type="entry name" value="Glycos_transf_1"/>
    <property type="match status" value="1"/>
</dbReference>
<dbReference type="InterPro" id="IPR001296">
    <property type="entry name" value="Glyco_trans_1"/>
</dbReference>
<dbReference type="InterPro" id="IPR043148">
    <property type="entry name" value="TagF_C"/>
</dbReference>
<dbReference type="AlphaFoldDB" id="A0A1W1CZS1"/>
<feature type="domain" description="Glycosyl transferase family 1" evidence="7">
    <location>
        <begin position="897"/>
        <end position="1051"/>
    </location>
</feature>
<dbReference type="EMBL" id="FPHM01000232">
    <property type="protein sequence ID" value="SFV71350.1"/>
    <property type="molecule type" value="Genomic_DNA"/>
</dbReference>
<comment type="subcellular location">
    <subcellularLocation>
        <location evidence="1">Cell membrane</location>
        <topology evidence="1">Peripheral membrane protein</topology>
    </subcellularLocation>
</comment>
<evidence type="ECO:0000256" key="1">
    <source>
        <dbReference type="ARBA" id="ARBA00004202"/>
    </source>
</evidence>
<dbReference type="InterPro" id="IPR019734">
    <property type="entry name" value="TPR_rpt"/>
</dbReference>
<dbReference type="PROSITE" id="PS50005">
    <property type="entry name" value="TPR"/>
    <property type="match status" value="1"/>
</dbReference>
<dbReference type="InterPro" id="IPR011990">
    <property type="entry name" value="TPR-like_helical_dom_sf"/>
</dbReference>
<dbReference type="GO" id="GO:0019350">
    <property type="term" value="P:teichoic acid biosynthetic process"/>
    <property type="evidence" value="ECO:0007669"/>
    <property type="project" value="UniProtKB-KW"/>
</dbReference>
<accession>A0A1W1CZS1</accession>
<dbReference type="PANTHER" id="PTHR37316:SF3">
    <property type="entry name" value="TEICHOIC ACID GLYCEROL-PHOSPHATE TRANSFERASE"/>
    <property type="match status" value="1"/>
</dbReference>
<dbReference type="InterPro" id="IPR043149">
    <property type="entry name" value="TagF_N"/>
</dbReference>
<proteinExistence type="inferred from homology"/>
<dbReference type="Gene3D" id="3.40.50.2000">
    <property type="entry name" value="Glycogen Phosphorylase B"/>
    <property type="match status" value="2"/>
</dbReference>
<evidence type="ECO:0000313" key="8">
    <source>
        <dbReference type="EMBL" id="SFV71350.1"/>
    </source>
</evidence>
<dbReference type="InterPro" id="IPR051612">
    <property type="entry name" value="Teichoic_Acid_Biosynth"/>
</dbReference>
<evidence type="ECO:0000256" key="4">
    <source>
        <dbReference type="ARBA" id="ARBA00022679"/>
    </source>
</evidence>
<dbReference type="Gene3D" id="1.25.40.10">
    <property type="entry name" value="Tetratricopeptide repeat domain"/>
    <property type="match status" value="3"/>
</dbReference>
<keyword evidence="4 8" id="KW-0808">Transferase</keyword>
<dbReference type="Gene3D" id="3.40.50.12580">
    <property type="match status" value="1"/>
</dbReference>
<dbReference type="SMART" id="SM00028">
    <property type="entry name" value="TPR"/>
    <property type="match status" value="6"/>
</dbReference>
<name>A0A1W1CZS1_9ZZZZ</name>
<dbReference type="SUPFAM" id="SSF53756">
    <property type="entry name" value="UDP-Glycosyltransferase/glycogen phosphorylase"/>
    <property type="match status" value="2"/>
</dbReference>
<keyword evidence="3" id="KW-1003">Cell membrane</keyword>
<dbReference type="GO" id="GO:0047355">
    <property type="term" value="F:CDP-glycerol glycerophosphotransferase activity"/>
    <property type="evidence" value="ECO:0007669"/>
    <property type="project" value="InterPro"/>
</dbReference>
<dbReference type="Pfam" id="PF04464">
    <property type="entry name" value="Glyphos_transf"/>
    <property type="match status" value="1"/>
</dbReference>
<dbReference type="Pfam" id="PF13181">
    <property type="entry name" value="TPR_8"/>
    <property type="match status" value="1"/>
</dbReference>
<evidence type="ECO:0000256" key="3">
    <source>
        <dbReference type="ARBA" id="ARBA00022475"/>
    </source>
</evidence>
<dbReference type="Gene3D" id="3.40.50.11820">
    <property type="match status" value="1"/>
</dbReference>
<keyword evidence="6" id="KW-0472">Membrane</keyword>
<comment type="similarity">
    <text evidence="2">Belongs to the CDP-glycerol glycerophosphotransferase family.</text>
</comment>